<evidence type="ECO:0000313" key="3">
    <source>
        <dbReference type="Proteomes" id="UP000559860"/>
    </source>
</evidence>
<dbReference type="EMBL" id="JABEQD010000012">
    <property type="protein sequence ID" value="MBB2169674.1"/>
    <property type="molecule type" value="Genomic_DNA"/>
</dbReference>
<proteinExistence type="predicted"/>
<dbReference type="PANTHER" id="PTHR41252">
    <property type="entry name" value="BLR2505 PROTEIN"/>
    <property type="match status" value="1"/>
</dbReference>
<dbReference type="InterPro" id="IPR037401">
    <property type="entry name" value="SnoaL-like"/>
</dbReference>
<reference evidence="2 3" key="1">
    <citation type="submission" date="2020-04" db="EMBL/GenBank/DDBJ databases">
        <title>Description of novel Gluconacetobacter.</title>
        <authorList>
            <person name="Sombolestani A."/>
        </authorList>
    </citation>
    <scope>NUCLEOTIDE SEQUENCE [LARGE SCALE GENOMIC DNA]</scope>
    <source>
        <strain evidence="2 3">LMG 27801</strain>
    </source>
</reference>
<dbReference type="RefSeq" id="WP_182987176.1">
    <property type="nucleotide sequence ID" value="NZ_JABEQD010000012.1"/>
</dbReference>
<dbReference type="AlphaFoldDB" id="A0A7W4IV80"/>
<dbReference type="PANTHER" id="PTHR41252:SF1">
    <property type="entry name" value="BLR2505 PROTEIN"/>
    <property type="match status" value="1"/>
</dbReference>
<sequence length="123" mass="13563">MDIVRRWYETGNTTLLADDIDWQVLESFPAGGRYKGRSAVGDRFFPAVKGHFSEYVTVPEIFLTEGPNVATFGVYRVRSAAGKAGDISFAHFWTVRDGRITAFRQVADTAALRTLLAAEDAAS</sequence>
<organism evidence="2 3">
    <name type="scientific">Gluconacetobacter aggeris</name>
    <dbReference type="NCBI Taxonomy" id="1286186"/>
    <lineage>
        <taxon>Bacteria</taxon>
        <taxon>Pseudomonadati</taxon>
        <taxon>Pseudomonadota</taxon>
        <taxon>Alphaproteobacteria</taxon>
        <taxon>Acetobacterales</taxon>
        <taxon>Acetobacteraceae</taxon>
        <taxon>Gluconacetobacter</taxon>
    </lineage>
</organism>
<evidence type="ECO:0000259" key="1">
    <source>
        <dbReference type="Pfam" id="PF12680"/>
    </source>
</evidence>
<comment type="caution">
    <text evidence="2">The sequence shown here is derived from an EMBL/GenBank/DDBJ whole genome shotgun (WGS) entry which is preliminary data.</text>
</comment>
<dbReference type="SUPFAM" id="SSF54427">
    <property type="entry name" value="NTF2-like"/>
    <property type="match status" value="1"/>
</dbReference>
<dbReference type="Pfam" id="PF12680">
    <property type="entry name" value="SnoaL_2"/>
    <property type="match status" value="1"/>
</dbReference>
<protein>
    <submittedName>
        <fullName evidence="2">SnoaL-like domain-containing protein</fullName>
    </submittedName>
</protein>
<dbReference type="Proteomes" id="UP000559860">
    <property type="component" value="Unassembled WGS sequence"/>
</dbReference>
<name>A0A7W4IV80_9PROT</name>
<gene>
    <name evidence="2" type="ORF">HLH36_15185</name>
</gene>
<keyword evidence="3" id="KW-1185">Reference proteome</keyword>
<feature type="domain" description="SnoaL-like" evidence="1">
    <location>
        <begin position="14"/>
        <end position="102"/>
    </location>
</feature>
<evidence type="ECO:0000313" key="2">
    <source>
        <dbReference type="EMBL" id="MBB2169674.1"/>
    </source>
</evidence>
<dbReference type="InterPro" id="IPR032710">
    <property type="entry name" value="NTF2-like_dom_sf"/>
</dbReference>
<accession>A0A7W4IV80</accession>
<dbReference type="Gene3D" id="3.10.450.50">
    <property type="match status" value="1"/>
</dbReference>